<protein>
    <submittedName>
        <fullName evidence="2">Uncharacterized protein</fullName>
    </submittedName>
</protein>
<reference evidence="2" key="1">
    <citation type="submission" date="2019-01" db="EMBL/GenBank/DDBJ databases">
        <title>Colletotrichum abscissum LGMF1257.</title>
        <authorList>
            <person name="Baroncelli R."/>
        </authorList>
    </citation>
    <scope>NUCLEOTIDE SEQUENCE</scope>
    <source>
        <strain evidence="2">Ca142</strain>
    </source>
</reference>
<evidence type="ECO:0000313" key="3">
    <source>
        <dbReference type="Proteomes" id="UP001056436"/>
    </source>
</evidence>
<dbReference type="EMBL" id="SDAQ01000139">
    <property type="protein sequence ID" value="KAI3534973.1"/>
    <property type="molecule type" value="Genomic_DNA"/>
</dbReference>
<keyword evidence="3" id="KW-1185">Reference proteome</keyword>
<comment type="caution">
    <text evidence="2">The sequence shown here is derived from an EMBL/GenBank/DDBJ whole genome shotgun (WGS) entry which is preliminary data.</text>
</comment>
<feature type="region of interest" description="Disordered" evidence="1">
    <location>
        <begin position="1"/>
        <end position="26"/>
    </location>
</feature>
<accession>A0A9P9X3Z8</accession>
<name>A0A9P9X3Z8_9PEZI</name>
<dbReference type="AlphaFoldDB" id="A0A9P9X3Z8"/>
<feature type="compositionally biased region" description="Polar residues" evidence="1">
    <location>
        <begin position="13"/>
        <end position="26"/>
    </location>
</feature>
<proteinExistence type="predicted"/>
<evidence type="ECO:0000313" key="2">
    <source>
        <dbReference type="EMBL" id="KAI3534973.1"/>
    </source>
</evidence>
<dbReference type="OrthoDB" id="10530796at2759"/>
<gene>
    <name evidence="2" type="ORF">CABS02_13070</name>
</gene>
<organism evidence="2 3">
    <name type="scientific">Colletotrichum abscissum</name>
    <dbReference type="NCBI Taxonomy" id="1671311"/>
    <lineage>
        <taxon>Eukaryota</taxon>
        <taxon>Fungi</taxon>
        <taxon>Dikarya</taxon>
        <taxon>Ascomycota</taxon>
        <taxon>Pezizomycotina</taxon>
        <taxon>Sordariomycetes</taxon>
        <taxon>Hypocreomycetidae</taxon>
        <taxon>Glomerellales</taxon>
        <taxon>Glomerellaceae</taxon>
        <taxon>Colletotrichum</taxon>
        <taxon>Colletotrichum acutatum species complex</taxon>
    </lineage>
</organism>
<dbReference type="Proteomes" id="UP001056436">
    <property type="component" value="Unassembled WGS sequence"/>
</dbReference>
<evidence type="ECO:0000256" key="1">
    <source>
        <dbReference type="SAM" id="MobiDB-lite"/>
    </source>
</evidence>
<sequence length="95" mass="10329">MREMQHHCPVPRQHSSSTSFTPATKSATESDFLSPSLVSPSYSPSPTLFLVSPFLSSPTPFMPGSPSAYRTNERSTVQLHVSGIVNGFSLFVNNL</sequence>